<proteinExistence type="predicted"/>
<evidence type="ECO:0000313" key="1">
    <source>
        <dbReference type="EMBL" id="ANJ54909.1"/>
    </source>
</evidence>
<dbReference type="EMBL" id="CP014870">
    <property type="protein sequence ID" value="ANJ54909.1"/>
    <property type="molecule type" value="Genomic_DNA"/>
</dbReference>
<sequence length="1556" mass="173023">MQTNAPRVSFPTTAQVHQGQLEDFELLVTVLRAYSGSLDDFSQMLLKPSTFSPLDQEHETGQGALQQLLEDPDYRALCAYNNVSPDYLTVTMKEGAFVYETSNQDGVNKTELDLTGNEKWQALRTLIEQSVPLLGGQIRYDRLISASRIAIFYGMIPWDPTQPAEHQAAIDALREKIASYQLGLEEDFNLLDLKADLTNKLRQVSIKGILADSQEEMQRQFITNEVKRVIQTFLPEGVTSPLTYLANDVLVSAEPERVRAQPTVFLKKILQSVEARKLGDCLLSMLNWYGGKPGEETAPHIRVKVVANALRIWFHSRLVEYPDRIAGYDLQSLSNWGKSYNSIWKEFENHLLISNRASSEKEATVLAKLFLCQFPAEFCITDIPSELSYRGSVVWVNFMTGVTLVHSASPKALYRQNFQKLVNLPLKLSEGAPEEHLHAVSLARLLPAVDWAVTQGVIPQKPYEEYTQAETERALSELDKHTAALNAAITQINEEPPKRLSIAEAEIKKLFKECDLLSKGRKLASKKPSVGARPASGYLKYSIVDILASDRFGVKQKWWVTEGDGITRTDRWIMIDKNRSIRTEGLWVISSLNGRKTVLSPYAEMPDVRALFDTDFKRHLESITAAYETLIRTLLASLPLTDRQALEFGEVQVYSLRGQTQYTYAHEETAEQILALRTRNGLILQATHRGTSLYYELLPKAGVIRRLDYFNSAMIGGVVHPKGRRLDGTELYMLAAKELPFDWDAHSTGSPPRKNAHCGAIVEMLGSAFAAVPETTQHSQTTPLTLSSSRSVDISHHIATELLYVDPTALRSYAFGQTEIDRQRAQFEKVVKIFTSFVPFWGSIDDLLSGDRSRQKWGAIGIFFDILSFAIPMGKFAAGSVRLINTAGQIGTGAALPAFSSLTRKLLISTLRAANPLDVIPSLLRGLGNGLRGIGNFAINTAKLTGTGQPYKYVRSLAQLSDVSNWKPLAVGDQLASVKGIDNVSMRNIAAVGNPDYRLLDPLTSKPYGPALSTNSGEISLGRSHYSILENNNGHAIVEVSENTRIRELPEVDGRTTVYLDDVAYRLDGDIFRRVHLIDDSEALKLVPCRPRRAPGETVCINSYVSATPAPAPSIGLVDESKGYALWFGDRLSTPETWRQHQYLTLDGAVYRVTDNVARRFHGNLKSLGFAHSRLVPRQNITATIEFRKGIYARINALGTYEGAQDIHRVGAIVVPAIDDKAVHVFTRVNTDQYYLATVPKDNSLSQPLVFKRLKSTEMADGTLGEELVRVYTGSLHANNTARIHGIEAVDRALKTMEDIAIPLGTTGTPASNMKWVKVDTSPGEALMFDHSTRMIVTRLPEGAAAWTRSKEAPQAFRQKTAEIFDTLFLSPTISPRNADAALQIELAMGKLQRLLPRNVQRANPRNIAFAEVMTTSGHREIYVSVSGAQGSTTRLPLFRHLGANHVRIGDTTYINIDFNQAFPITNLKVTPEGKILAIPITIKDINTYKPRQMTKPTSLDSESKLINVIREKYPDPSEIRSVDIATTMRPCESCSVVMKQFGHDGAEDSLQVLWN</sequence>
<accession>A0A191YQ74</accession>
<dbReference type="Proteomes" id="UP000078354">
    <property type="component" value="Chromosome"/>
</dbReference>
<evidence type="ECO:0008006" key="3">
    <source>
        <dbReference type="Google" id="ProtNLM"/>
    </source>
</evidence>
<dbReference type="KEGG" id="psil:PMA3_06925"/>
<keyword evidence="2" id="KW-1185">Reference proteome</keyword>
<gene>
    <name evidence="1" type="ORF">PMA3_06925</name>
</gene>
<organism evidence="1 2">
    <name type="scientific">Pseudomonas silesiensis</name>
    <dbReference type="NCBI Taxonomy" id="1853130"/>
    <lineage>
        <taxon>Bacteria</taxon>
        <taxon>Pseudomonadati</taxon>
        <taxon>Pseudomonadota</taxon>
        <taxon>Gammaproteobacteria</taxon>
        <taxon>Pseudomonadales</taxon>
        <taxon>Pseudomonadaceae</taxon>
        <taxon>Pseudomonas</taxon>
    </lineage>
</organism>
<reference evidence="1 2" key="1">
    <citation type="journal article" date="2018" name="Syst. Appl. Microbiol.">
        <title>Pseudomonas silesiensis sp. nov. strain A3T isolated from a biological pesticide sewage treatment plant and analysis of the complete genome sequence.</title>
        <authorList>
            <person name="Kaminski M.A."/>
            <person name="Furmanczyk E.M."/>
            <person name="Sobczak A."/>
            <person name="Dziembowski A."/>
            <person name="Lipinski L."/>
        </authorList>
    </citation>
    <scope>NUCLEOTIDE SEQUENCE [LARGE SCALE GENOMIC DNA]</scope>
    <source>
        <strain evidence="1 2">A3</strain>
    </source>
</reference>
<dbReference type="OrthoDB" id="6756152at2"/>
<evidence type="ECO:0000313" key="2">
    <source>
        <dbReference type="Proteomes" id="UP000078354"/>
    </source>
</evidence>
<dbReference type="RefSeq" id="WP_064676466.1">
    <property type="nucleotide sequence ID" value="NZ_CP014870.1"/>
</dbReference>
<protein>
    <recommendedName>
        <fullName evidence="3">Deaminase</fullName>
    </recommendedName>
</protein>
<name>A0A191YQ74_9PSED</name>